<evidence type="ECO:0000313" key="2">
    <source>
        <dbReference type="Proteomes" id="UP001234202"/>
    </source>
</evidence>
<dbReference type="Proteomes" id="UP001234202">
    <property type="component" value="Unassembled WGS sequence"/>
</dbReference>
<sequence length="452" mass="47886">MTGTYLPSITSLELTQTQTATQQDTVDSSAEPSASADSMQIDDTQETVSGLDEDNDKTPTKAQLLLDESKPEIGMKNGAEGWPLRDEHIVTRGLLLVGGQEEMEGMSSRAKERQAIPGYNNSDTYGTITGGFEMAKGKALPGKPTMKPLAKPPAPAKATIANAFAKPAATSKTATTGAATSKAKALVKATKKIEDDEPMLKPGKVRGNSNSNYLTLSARSSKRVIRSESPEEEEPVKRTTEAGKQKEVDVSMPTNKSAKPLQDLDVTEEDRLAMEAMMDMSDNFDMPSSSAMVQPMDEDMDDGPTTSKKQDAQIGKEGKVLKKRRTTKSIEVKNKRDYEDVSTDEEYWSDGTTTASAATAQKGKKPAAKANPLKRNASTTSVSTKGEDADSQSESQGSVAGRKAPVAKTKAGAAVTSGLKSGGTGKTSAVGGNAAPKKAAGQQSMLSFFKKQ</sequence>
<dbReference type="EMBL" id="JASBWV010000010">
    <property type="protein sequence ID" value="KAJ9124491.1"/>
    <property type="molecule type" value="Genomic_DNA"/>
</dbReference>
<organism evidence="1 2">
    <name type="scientific">Naganishia onofrii</name>
    <dbReference type="NCBI Taxonomy" id="1851511"/>
    <lineage>
        <taxon>Eukaryota</taxon>
        <taxon>Fungi</taxon>
        <taxon>Dikarya</taxon>
        <taxon>Basidiomycota</taxon>
        <taxon>Agaricomycotina</taxon>
        <taxon>Tremellomycetes</taxon>
        <taxon>Filobasidiales</taxon>
        <taxon>Filobasidiaceae</taxon>
        <taxon>Naganishia</taxon>
    </lineage>
</organism>
<keyword evidence="2" id="KW-1185">Reference proteome</keyword>
<protein>
    <submittedName>
        <fullName evidence="1">Uncharacterized protein</fullName>
    </submittedName>
</protein>
<comment type="caution">
    <text evidence="1">The sequence shown here is derived from an EMBL/GenBank/DDBJ whole genome shotgun (WGS) entry which is preliminary data.</text>
</comment>
<name>A0ACC2XLH7_9TREE</name>
<gene>
    <name evidence="1" type="ORF">QFC24_003282</name>
</gene>
<evidence type="ECO:0000313" key="1">
    <source>
        <dbReference type="EMBL" id="KAJ9124491.1"/>
    </source>
</evidence>
<proteinExistence type="predicted"/>
<accession>A0ACC2XLH7</accession>
<reference evidence="1" key="1">
    <citation type="submission" date="2023-04" db="EMBL/GenBank/DDBJ databases">
        <title>Draft Genome sequencing of Naganishia species isolated from polar environments using Oxford Nanopore Technology.</title>
        <authorList>
            <person name="Leo P."/>
            <person name="Venkateswaran K."/>
        </authorList>
    </citation>
    <scope>NUCLEOTIDE SEQUENCE</scope>
    <source>
        <strain evidence="1">DBVPG 5303</strain>
    </source>
</reference>